<dbReference type="EMBL" id="WPHG01000001">
    <property type="protein sequence ID" value="MVA96945.1"/>
    <property type="molecule type" value="Genomic_DNA"/>
</dbReference>
<dbReference type="GO" id="GO:0005829">
    <property type="term" value="C:cytosol"/>
    <property type="evidence" value="ECO:0007669"/>
    <property type="project" value="TreeGrafter"/>
</dbReference>
<dbReference type="SUPFAM" id="SSF53850">
    <property type="entry name" value="Periplasmic binding protein-like II"/>
    <property type="match status" value="1"/>
</dbReference>
<evidence type="ECO:0000259" key="5">
    <source>
        <dbReference type="PROSITE" id="PS50931"/>
    </source>
</evidence>
<dbReference type="PANTHER" id="PTHR30419:SF8">
    <property type="entry name" value="NITROGEN ASSIMILATION TRANSCRIPTIONAL ACTIVATOR-RELATED"/>
    <property type="match status" value="1"/>
</dbReference>
<dbReference type="PANTHER" id="PTHR30419">
    <property type="entry name" value="HTH-TYPE TRANSCRIPTIONAL REGULATOR YBHD"/>
    <property type="match status" value="1"/>
</dbReference>
<evidence type="ECO:0000256" key="1">
    <source>
        <dbReference type="ARBA" id="ARBA00009437"/>
    </source>
</evidence>
<gene>
    <name evidence="6" type="ORF">GN330_06730</name>
</gene>
<sequence>MDLNLREISYFLKVAELGSLGSAAAALAVSQPALSRALKRLEDRLGGELFVRHTLGMDLTAFGDAFVPHARILRADANRTIEDLNLLKGAARGVARIGIVPSAASYLLPPVFDNALRKSPDIQIHVVEAASSQLVAELEYGNVDFAIASAMPAQNSESIAATDLLREQMFVVGRPGHPITAAGRCAIADLLAYPWIVPEKGNAILLKLRRMFLRAGMEPPRASVSANSVHTLKLTVASSDFLTMLPAMGFRREEESGLLQSIDVNVPAAFRDLSVLRRAARPLLPAATLVLSELRKVVAPATGSVQSLIKPTAP</sequence>
<keyword evidence="3" id="KW-0238">DNA-binding</keyword>
<evidence type="ECO:0000313" key="7">
    <source>
        <dbReference type="Proteomes" id="UP000463224"/>
    </source>
</evidence>
<dbReference type="GO" id="GO:0003677">
    <property type="term" value="F:DNA binding"/>
    <property type="evidence" value="ECO:0007669"/>
    <property type="project" value="UniProtKB-KW"/>
</dbReference>
<comment type="similarity">
    <text evidence="1">Belongs to the LysR transcriptional regulatory family.</text>
</comment>
<dbReference type="Pfam" id="PF00126">
    <property type="entry name" value="HTH_1"/>
    <property type="match status" value="1"/>
</dbReference>
<dbReference type="InterPro" id="IPR005119">
    <property type="entry name" value="LysR_subst-bd"/>
</dbReference>
<dbReference type="GO" id="GO:0003700">
    <property type="term" value="F:DNA-binding transcription factor activity"/>
    <property type="evidence" value="ECO:0007669"/>
    <property type="project" value="InterPro"/>
</dbReference>
<keyword evidence="7" id="KW-1185">Reference proteome</keyword>
<dbReference type="FunFam" id="1.10.10.10:FF:000001">
    <property type="entry name" value="LysR family transcriptional regulator"/>
    <property type="match status" value="1"/>
</dbReference>
<dbReference type="InterPro" id="IPR036390">
    <property type="entry name" value="WH_DNA-bd_sf"/>
</dbReference>
<accession>A0A844QCG7</accession>
<evidence type="ECO:0000256" key="4">
    <source>
        <dbReference type="ARBA" id="ARBA00023163"/>
    </source>
</evidence>
<dbReference type="Proteomes" id="UP000463224">
    <property type="component" value="Unassembled WGS sequence"/>
</dbReference>
<dbReference type="Gene3D" id="3.40.190.290">
    <property type="match status" value="1"/>
</dbReference>
<dbReference type="PRINTS" id="PR00039">
    <property type="entry name" value="HTHLYSR"/>
</dbReference>
<dbReference type="RefSeq" id="WP_156711833.1">
    <property type="nucleotide sequence ID" value="NZ_WPHG01000001.1"/>
</dbReference>
<dbReference type="SUPFAM" id="SSF46785">
    <property type="entry name" value="Winged helix' DNA-binding domain"/>
    <property type="match status" value="1"/>
</dbReference>
<name>A0A844QCG7_9HYPH</name>
<reference evidence="6 7" key="1">
    <citation type="submission" date="2019-12" db="EMBL/GenBank/DDBJ databases">
        <title>Nitratireductor arenosus sp. nov., Isolated from sea sand, Jeju island, South Korea.</title>
        <authorList>
            <person name="Kim W."/>
        </authorList>
    </citation>
    <scope>NUCLEOTIDE SEQUENCE [LARGE SCALE GENOMIC DNA]</scope>
    <source>
        <strain evidence="6 7">CAU 1489</strain>
    </source>
</reference>
<feature type="domain" description="HTH lysR-type" evidence="5">
    <location>
        <begin position="3"/>
        <end position="60"/>
    </location>
</feature>
<dbReference type="InterPro" id="IPR050950">
    <property type="entry name" value="HTH-type_LysR_regulators"/>
</dbReference>
<dbReference type="Pfam" id="PF03466">
    <property type="entry name" value="LysR_substrate"/>
    <property type="match status" value="1"/>
</dbReference>
<proteinExistence type="inferred from homology"/>
<dbReference type="PROSITE" id="PS50931">
    <property type="entry name" value="HTH_LYSR"/>
    <property type="match status" value="1"/>
</dbReference>
<organism evidence="6 7">
    <name type="scientific">Nitratireductor arenosus</name>
    <dbReference type="NCBI Taxonomy" id="2682096"/>
    <lineage>
        <taxon>Bacteria</taxon>
        <taxon>Pseudomonadati</taxon>
        <taxon>Pseudomonadota</taxon>
        <taxon>Alphaproteobacteria</taxon>
        <taxon>Hyphomicrobiales</taxon>
        <taxon>Phyllobacteriaceae</taxon>
        <taxon>Nitratireductor</taxon>
    </lineage>
</organism>
<evidence type="ECO:0000256" key="2">
    <source>
        <dbReference type="ARBA" id="ARBA00023015"/>
    </source>
</evidence>
<protein>
    <submittedName>
        <fullName evidence="6">LysR family transcriptional regulator</fullName>
    </submittedName>
</protein>
<dbReference type="AlphaFoldDB" id="A0A844QCG7"/>
<comment type="caution">
    <text evidence="6">The sequence shown here is derived from an EMBL/GenBank/DDBJ whole genome shotgun (WGS) entry which is preliminary data.</text>
</comment>
<keyword evidence="4" id="KW-0804">Transcription</keyword>
<dbReference type="InterPro" id="IPR036388">
    <property type="entry name" value="WH-like_DNA-bd_sf"/>
</dbReference>
<dbReference type="Gene3D" id="1.10.10.10">
    <property type="entry name" value="Winged helix-like DNA-binding domain superfamily/Winged helix DNA-binding domain"/>
    <property type="match status" value="1"/>
</dbReference>
<keyword evidence="2" id="KW-0805">Transcription regulation</keyword>
<evidence type="ECO:0000256" key="3">
    <source>
        <dbReference type="ARBA" id="ARBA00023125"/>
    </source>
</evidence>
<evidence type="ECO:0000313" key="6">
    <source>
        <dbReference type="EMBL" id="MVA96945.1"/>
    </source>
</evidence>
<dbReference type="InterPro" id="IPR000847">
    <property type="entry name" value="LysR_HTH_N"/>
</dbReference>